<evidence type="ECO:0000313" key="2">
    <source>
        <dbReference type="Proteomes" id="UP000314294"/>
    </source>
</evidence>
<dbReference type="AlphaFoldDB" id="A0A4Z2I402"/>
<proteinExistence type="predicted"/>
<reference evidence="1 2" key="1">
    <citation type="submission" date="2019-03" db="EMBL/GenBank/DDBJ databases">
        <title>First draft genome of Liparis tanakae, snailfish: a comprehensive survey of snailfish specific genes.</title>
        <authorList>
            <person name="Kim W."/>
            <person name="Song I."/>
            <person name="Jeong J.-H."/>
            <person name="Kim D."/>
            <person name="Kim S."/>
            <person name="Ryu S."/>
            <person name="Song J.Y."/>
            <person name="Lee S.K."/>
        </authorList>
    </citation>
    <scope>NUCLEOTIDE SEQUENCE [LARGE SCALE GENOMIC DNA]</scope>
    <source>
        <tissue evidence="1">Muscle</tissue>
    </source>
</reference>
<gene>
    <name evidence="1" type="ORF">EYF80_017780</name>
</gene>
<evidence type="ECO:0000313" key="1">
    <source>
        <dbReference type="EMBL" id="TNN71992.1"/>
    </source>
</evidence>
<comment type="caution">
    <text evidence="1">The sequence shown here is derived from an EMBL/GenBank/DDBJ whole genome shotgun (WGS) entry which is preliminary data.</text>
</comment>
<sequence>MCCPQTPALTSTLLEIIQVVKHYTQNFMTGMQPPAGGSAASLRTEARGVNYTNATKPEECVVTCCPRSRCSGPPFCRLILLFSS</sequence>
<name>A0A4Z2I402_9TELE</name>
<protein>
    <submittedName>
        <fullName evidence="1">Uncharacterized protein</fullName>
    </submittedName>
</protein>
<organism evidence="1 2">
    <name type="scientific">Liparis tanakae</name>
    <name type="common">Tanaka's snailfish</name>
    <dbReference type="NCBI Taxonomy" id="230148"/>
    <lineage>
        <taxon>Eukaryota</taxon>
        <taxon>Metazoa</taxon>
        <taxon>Chordata</taxon>
        <taxon>Craniata</taxon>
        <taxon>Vertebrata</taxon>
        <taxon>Euteleostomi</taxon>
        <taxon>Actinopterygii</taxon>
        <taxon>Neopterygii</taxon>
        <taxon>Teleostei</taxon>
        <taxon>Neoteleostei</taxon>
        <taxon>Acanthomorphata</taxon>
        <taxon>Eupercaria</taxon>
        <taxon>Perciformes</taxon>
        <taxon>Cottioidei</taxon>
        <taxon>Cottales</taxon>
        <taxon>Liparidae</taxon>
        <taxon>Liparis</taxon>
    </lineage>
</organism>
<accession>A0A4Z2I402</accession>
<dbReference type="Proteomes" id="UP000314294">
    <property type="component" value="Unassembled WGS sequence"/>
</dbReference>
<keyword evidence="2" id="KW-1185">Reference proteome</keyword>
<dbReference type="EMBL" id="SRLO01000143">
    <property type="protein sequence ID" value="TNN71992.1"/>
    <property type="molecule type" value="Genomic_DNA"/>
</dbReference>